<dbReference type="PANTHER" id="PTHR10773:SF19">
    <property type="match status" value="1"/>
</dbReference>
<name>A0A9N9MM89_9CUCU</name>
<reference evidence="1" key="1">
    <citation type="submission" date="2022-01" db="EMBL/GenBank/DDBJ databases">
        <authorList>
            <person name="King R."/>
        </authorList>
    </citation>
    <scope>NUCLEOTIDE SEQUENCE</scope>
</reference>
<keyword evidence="2" id="KW-1185">Reference proteome</keyword>
<dbReference type="Proteomes" id="UP001152799">
    <property type="component" value="Chromosome 3"/>
</dbReference>
<accession>A0A9N9MM89</accession>
<dbReference type="PANTHER" id="PTHR10773">
    <property type="entry name" value="DNA-DIRECTED RNA POLYMERASES I, II, AND III SUBUNIT RPABC2"/>
    <property type="match status" value="1"/>
</dbReference>
<dbReference type="EMBL" id="OU892279">
    <property type="protein sequence ID" value="CAG9765947.1"/>
    <property type="molecule type" value="Genomic_DNA"/>
</dbReference>
<evidence type="ECO:0000313" key="1">
    <source>
        <dbReference type="EMBL" id="CAG9765947.1"/>
    </source>
</evidence>
<dbReference type="AlphaFoldDB" id="A0A9N9MM89"/>
<proteinExistence type="predicted"/>
<organism evidence="1 2">
    <name type="scientific">Ceutorhynchus assimilis</name>
    <name type="common">cabbage seed weevil</name>
    <dbReference type="NCBI Taxonomy" id="467358"/>
    <lineage>
        <taxon>Eukaryota</taxon>
        <taxon>Metazoa</taxon>
        <taxon>Ecdysozoa</taxon>
        <taxon>Arthropoda</taxon>
        <taxon>Hexapoda</taxon>
        <taxon>Insecta</taxon>
        <taxon>Pterygota</taxon>
        <taxon>Neoptera</taxon>
        <taxon>Endopterygota</taxon>
        <taxon>Coleoptera</taxon>
        <taxon>Polyphaga</taxon>
        <taxon>Cucujiformia</taxon>
        <taxon>Curculionidae</taxon>
        <taxon>Ceutorhynchinae</taxon>
        <taxon>Ceutorhynchus</taxon>
    </lineage>
</organism>
<gene>
    <name evidence="1" type="ORF">CEUTPL_LOCUS6542</name>
</gene>
<protein>
    <submittedName>
        <fullName evidence="1">Uncharacterized protein</fullName>
    </submittedName>
</protein>
<dbReference type="OrthoDB" id="6704657at2759"/>
<sequence length="232" mass="26394">MKNLSDEDYALHEIKKNEEREAKNKDKASENRVFCMDMQAVLLSPKSNTSALYFKMNLMVHNFTIFDMKLNKGYCFVWLEASGGVSPDNYSSIICSFIIDNVLVLKPNQNIILYSDGCAAQIRNVTLSNALLNSSIQYKITIEQKYLERGHAHMKAAHMHSLIERKLQNTNIDVPADYVSVFLQLVPLVIALSGHQASKQSRNLQKTCRGLQKNLDQTSERSVFKAQNDSDW</sequence>
<evidence type="ECO:0000313" key="2">
    <source>
        <dbReference type="Proteomes" id="UP001152799"/>
    </source>
</evidence>